<dbReference type="InterPro" id="IPR017853">
    <property type="entry name" value="GH"/>
</dbReference>
<keyword evidence="8" id="KW-0378">Hydrolase</keyword>
<evidence type="ECO:0000256" key="4">
    <source>
        <dbReference type="ARBA" id="ARBA00012732"/>
    </source>
</evidence>
<evidence type="ECO:0000256" key="3">
    <source>
        <dbReference type="ARBA" id="ARBA00010646"/>
    </source>
</evidence>
<evidence type="ECO:0000256" key="10">
    <source>
        <dbReference type="ARBA" id="ARBA00023295"/>
    </source>
</evidence>
<evidence type="ECO:0000313" key="15">
    <source>
        <dbReference type="Proteomes" id="UP000077069"/>
    </source>
</evidence>
<dbReference type="PROSITE" id="PS51904">
    <property type="entry name" value="GLYCOSYL_HYDROL_F25_2"/>
    <property type="match status" value="1"/>
</dbReference>
<dbReference type="SMART" id="SM00641">
    <property type="entry name" value="Glyco_25"/>
    <property type="match status" value="1"/>
</dbReference>
<organism evidence="14 15">
    <name type="scientific">Paraphaeosphaeria sporulosa</name>
    <dbReference type="NCBI Taxonomy" id="1460663"/>
    <lineage>
        <taxon>Eukaryota</taxon>
        <taxon>Fungi</taxon>
        <taxon>Dikarya</taxon>
        <taxon>Ascomycota</taxon>
        <taxon>Pezizomycotina</taxon>
        <taxon>Dothideomycetes</taxon>
        <taxon>Pleosporomycetidae</taxon>
        <taxon>Pleosporales</taxon>
        <taxon>Massarineae</taxon>
        <taxon>Didymosphaeriaceae</taxon>
        <taxon>Paraphaeosphaeria</taxon>
    </lineage>
</organism>
<keyword evidence="9" id="KW-1015">Disulfide bond</keyword>
<dbReference type="InParanoid" id="A0A177BWK2"/>
<gene>
    <name evidence="14" type="ORF">CC84DRAFT_1233437</name>
</gene>
<dbReference type="GO" id="GO:0003796">
    <property type="term" value="F:lysozyme activity"/>
    <property type="evidence" value="ECO:0007669"/>
    <property type="project" value="UniProtKB-EC"/>
</dbReference>
<evidence type="ECO:0000256" key="8">
    <source>
        <dbReference type="ARBA" id="ARBA00022801"/>
    </source>
</evidence>
<keyword evidence="7" id="KW-0081">Bacteriolytic enzyme</keyword>
<evidence type="ECO:0000256" key="12">
    <source>
        <dbReference type="ARBA" id="ARBA00073159"/>
    </source>
</evidence>
<comment type="subcellular location">
    <subcellularLocation>
        <location evidence="2">Secreted</location>
    </subcellularLocation>
</comment>
<keyword evidence="10" id="KW-0326">Glycosidase</keyword>
<dbReference type="EMBL" id="KV441563">
    <property type="protein sequence ID" value="OAF99058.1"/>
    <property type="molecule type" value="Genomic_DNA"/>
</dbReference>
<comment type="similarity">
    <text evidence="3">Belongs to the glycosyl hydrolase 25 family.</text>
</comment>
<comment type="catalytic activity">
    <reaction evidence="1">
        <text>Hydrolysis of (1-&gt;4)-beta-linkages between N-acetylmuramic acid and N-acetyl-D-glucosamine residues in a peptidoglycan and between N-acetyl-D-glucosamine residues in chitodextrins.</text>
        <dbReference type="EC" id="3.2.1.17"/>
    </reaction>
</comment>
<evidence type="ECO:0000256" key="13">
    <source>
        <dbReference type="ARBA" id="ARBA00075474"/>
    </source>
</evidence>
<dbReference type="PANTHER" id="PTHR34135:SF2">
    <property type="entry name" value="LYSOZYME"/>
    <property type="match status" value="1"/>
</dbReference>
<sequence length="226" mass="24796">MQLLDYIPLLSTIFYRGTLDRRTIQGLDISHHQNNPNLTDAHGVGLSFVYIKATEGPTYADPKFTEHYRAATDASFLRGGYHVARTDLSDGAAQAQFFLSNGGGWTADGKTLPGLLSIGLEDDCAGLTPKETQEWIQRFVETYEEATKRSPVIGTTNEWWVECTGNTPKFNEKSALLLANWGDSVGMIPGGWHFATIWQYKEGGAWGGNSNIFSGNADALRELADG</sequence>
<dbReference type="SUPFAM" id="SSF51445">
    <property type="entry name" value="(Trans)glycosidases"/>
    <property type="match status" value="1"/>
</dbReference>
<dbReference type="GO" id="GO:0042742">
    <property type="term" value="P:defense response to bacterium"/>
    <property type="evidence" value="ECO:0007669"/>
    <property type="project" value="UniProtKB-KW"/>
</dbReference>
<dbReference type="EC" id="3.2.1.17" evidence="4"/>
<dbReference type="Gene3D" id="3.20.20.80">
    <property type="entry name" value="Glycosidases"/>
    <property type="match status" value="1"/>
</dbReference>
<evidence type="ECO:0000256" key="9">
    <source>
        <dbReference type="ARBA" id="ARBA00023157"/>
    </source>
</evidence>
<dbReference type="InterPro" id="IPR002053">
    <property type="entry name" value="Glyco_hydro_25"/>
</dbReference>
<name>A0A177BWK2_9PLEO</name>
<keyword evidence="15" id="KW-1185">Reference proteome</keyword>
<dbReference type="GO" id="GO:0016052">
    <property type="term" value="P:carbohydrate catabolic process"/>
    <property type="evidence" value="ECO:0007669"/>
    <property type="project" value="TreeGrafter"/>
</dbReference>
<dbReference type="AlphaFoldDB" id="A0A177BWK2"/>
<evidence type="ECO:0000256" key="5">
    <source>
        <dbReference type="ARBA" id="ARBA00022525"/>
    </source>
</evidence>
<dbReference type="GO" id="GO:0005576">
    <property type="term" value="C:extracellular region"/>
    <property type="evidence" value="ECO:0007669"/>
    <property type="project" value="UniProtKB-SubCell"/>
</dbReference>
<evidence type="ECO:0000256" key="6">
    <source>
        <dbReference type="ARBA" id="ARBA00022529"/>
    </source>
</evidence>
<evidence type="ECO:0000313" key="14">
    <source>
        <dbReference type="EMBL" id="OAF99058.1"/>
    </source>
</evidence>
<accession>A0A177BWK2</accession>
<protein>
    <recommendedName>
        <fullName evidence="12">N,O-diacetylmuramidase</fullName>
        <ecNumber evidence="4">3.2.1.17</ecNumber>
    </recommendedName>
    <alternativeName>
        <fullName evidence="13">Lysozyme CH</fullName>
    </alternativeName>
</protein>
<reference evidence="14 15" key="1">
    <citation type="submission" date="2016-05" db="EMBL/GenBank/DDBJ databases">
        <title>Comparative analysis of secretome profiles of manganese(II)-oxidizing ascomycete fungi.</title>
        <authorList>
            <consortium name="DOE Joint Genome Institute"/>
            <person name="Zeiner C.A."/>
            <person name="Purvine S.O."/>
            <person name="Zink E.M."/>
            <person name="Wu S."/>
            <person name="Pasa-Tolic L."/>
            <person name="Chaput D.L."/>
            <person name="Haridas S."/>
            <person name="Grigoriev I.V."/>
            <person name="Santelli C.M."/>
            <person name="Hansel C.M."/>
        </authorList>
    </citation>
    <scope>NUCLEOTIDE SEQUENCE [LARGE SCALE GENOMIC DNA]</scope>
    <source>
        <strain evidence="14 15">AP3s5-JAC2a</strain>
    </source>
</reference>
<dbReference type="GO" id="GO:0009253">
    <property type="term" value="P:peptidoglycan catabolic process"/>
    <property type="evidence" value="ECO:0007669"/>
    <property type="project" value="InterPro"/>
</dbReference>
<dbReference type="GO" id="GO:0031640">
    <property type="term" value="P:killing of cells of another organism"/>
    <property type="evidence" value="ECO:0007669"/>
    <property type="project" value="UniProtKB-KW"/>
</dbReference>
<dbReference type="RefSeq" id="XP_018029424.1">
    <property type="nucleotide sequence ID" value="XM_018183787.1"/>
</dbReference>
<evidence type="ECO:0000256" key="1">
    <source>
        <dbReference type="ARBA" id="ARBA00000632"/>
    </source>
</evidence>
<evidence type="ECO:0000256" key="7">
    <source>
        <dbReference type="ARBA" id="ARBA00022638"/>
    </source>
</evidence>
<dbReference type="GeneID" id="28767273"/>
<dbReference type="FunFam" id="3.20.20.80:FF:000060">
    <property type="entry name" value="Lysozyme M1"/>
    <property type="match status" value="1"/>
</dbReference>
<dbReference type="GO" id="GO:0016998">
    <property type="term" value="P:cell wall macromolecule catabolic process"/>
    <property type="evidence" value="ECO:0007669"/>
    <property type="project" value="InterPro"/>
</dbReference>
<keyword evidence="6" id="KW-0929">Antimicrobial</keyword>
<dbReference type="Pfam" id="PF01183">
    <property type="entry name" value="Glyco_hydro_25"/>
    <property type="match status" value="1"/>
</dbReference>
<dbReference type="InterPro" id="IPR018077">
    <property type="entry name" value="Glyco_hydro_fam25_subgr"/>
</dbReference>
<keyword evidence="5" id="KW-0964">Secreted</keyword>
<dbReference type="Proteomes" id="UP000077069">
    <property type="component" value="Unassembled WGS sequence"/>
</dbReference>
<evidence type="ECO:0000256" key="2">
    <source>
        <dbReference type="ARBA" id="ARBA00004613"/>
    </source>
</evidence>
<comment type="function">
    <text evidence="11">This enzyme has both lysozyme (acetylmuramidase) and diacetylmuramidase activities.</text>
</comment>
<proteinExistence type="inferred from homology"/>
<evidence type="ECO:0000256" key="11">
    <source>
        <dbReference type="ARBA" id="ARBA00055588"/>
    </source>
</evidence>
<dbReference type="OrthoDB" id="6590422at2759"/>
<dbReference type="PANTHER" id="PTHR34135">
    <property type="entry name" value="LYSOZYME"/>
    <property type="match status" value="1"/>
</dbReference>